<name>A0A0K6H3E3_9NEIS</name>
<gene>
    <name evidence="1" type="ORF">Ga0061063_2415</name>
</gene>
<reference evidence="2" key="1">
    <citation type="submission" date="2015-08" db="EMBL/GenBank/DDBJ databases">
        <authorList>
            <person name="Varghese N."/>
        </authorList>
    </citation>
    <scope>NUCLEOTIDE SEQUENCE [LARGE SCALE GENOMIC DNA]</scope>
    <source>
        <strain evidence="2">DSM 17901</strain>
    </source>
</reference>
<dbReference type="AlphaFoldDB" id="A0A0K6H3E3"/>
<dbReference type="EMBL" id="CYHA01000006">
    <property type="protein sequence ID" value="CUA85512.1"/>
    <property type="molecule type" value="Genomic_DNA"/>
</dbReference>
<sequence length="83" mass="9294">MNILRLINESEYIQINNHLIKPDLLFASEDFADDDDVAVEAEVNGMPFVLTVADLEEALPLADGGFWLETVGYVRFVSRASLH</sequence>
<accession>A0A0K6H3E3</accession>
<dbReference type="STRING" id="375574.GCA_001418035_02197"/>
<proteinExistence type="predicted"/>
<dbReference type="Proteomes" id="UP000243535">
    <property type="component" value="Unassembled WGS sequence"/>
</dbReference>
<dbReference type="RefSeq" id="WP_054285887.1">
    <property type="nucleotide sequence ID" value="NZ_CYHA01000006.1"/>
</dbReference>
<evidence type="ECO:0000313" key="1">
    <source>
        <dbReference type="EMBL" id="CUA85512.1"/>
    </source>
</evidence>
<dbReference type="OrthoDB" id="8591129at2"/>
<protein>
    <submittedName>
        <fullName evidence="1">Uncharacterized protein</fullName>
    </submittedName>
</protein>
<keyword evidence="2" id="KW-1185">Reference proteome</keyword>
<organism evidence="1 2">
    <name type="scientific">Gulbenkiania indica</name>
    <dbReference type="NCBI Taxonomy" id="375574"/>
    <lineage>
        <taxon>Bacteria</taxon>
        <taxon>Pseudomonadati</taxon>
        <taxon>Pseudomonadota</taxon>
        <taxon>Betaproteobacteria</taxon>
        <taxon>Neisseriales</taxon>
        <taxon>Chromobacteriaceae</taxon>
        <taxon>Gulbenkiania</taxon>
    </lineage>
</organism>
<evidence type="ECO:0000313" key="2">
    <source>
        <dbReference type="Proteomes" id="UP000243535"/>
    </source>
</evidence>